<proteinExistence type="predicted"/>
<dbReference type="Proteomes" id="UP000323082">
    <property type="component" value="Unassembled WGS sequence"/>
</dbReference>
<gene>
    <name evidence="1" type="ORF">FW780_01920</name>
</gene>
<name>A0A5B2U8U9_9FLAO</name>
<sequence length="273" mass="31784">MGNLTNFADNSNRNETINNALSVFNDVLSIRAYFERIRELKNSGEKYPVDLDDVWALCYPKKQNATNSLTSNYIEDLDYSVFTKNGKNSKGGRPKIAYMLSVSCFEHFIARKHKEVFDVYSKMFHKTMDEADGKKIMSQIDILVQSALALQEHDRRISTVEEKVNMILEDQERNIKQLNEIPFELHKEETELELPVRDKIRLLVNKISAATSISQHEIWNNVYQTLYYNYRISIKSYKKEKKNESYLDIAERKGFLECIFAIVSKLVADKQVA</sequence>
<dbReference type="AlphaFoldDB" id="A0A5B2U8U9"/>
<organism evidence="1 2">
    <name type="scientific">Chryseobacterium sediminis</name>
    <dbReference type="NCBI Taxonomy" id="1679494"/>
    <lineage>
        <taxon>Bacteria</taxon>
        <taxon>Pseudomonadati</taxon>
        <taxon>Bacteroidota</taxon>
        <taxon>Flavobacteriia</taxon>
        <taxon>Flavobacteriales</taxon>
        <taxon>Weeksellaceae</taxon>
        <taxon>Chryseobacterium group</taxon>
        <taxon>Chryseobacterium</taxon>
    </lineage>
</organism>
<evidence type="ECO:0008006" key="3">
    <source>
        <dbReference type="Google" id="ProtNLM"/>
    </source>
</evidence>
<dbReference type="RefSeq" id="WP_149831945.1">
    <property type="nucleotide sequence ID" value="NZ_VUNZ01000001.1"/>
</dbReference>
<accession>A0A5B2U8U9</accession>
<dbReference type="OrthoDB" id="9812611at2"/>
<protein>
    <recommendedName>
        <fullName evidence="3">Rha family transcriptional regulator</fullName>
    </recommendedName>
</protein>
<reference evidence="1 2" key="1">
    <citation type="journal article" date="2015" name="Int. J. Syst. Evol. Microbiol.">
        <title>Chryseobacterium sediminis sp. nov., isolated from a river sediment.</title>
        <authorList>
            <person name="Kampfer P."/>
            <person name="Busse H.J."/>
            <person name="McInroy J.A."/>
            <person name="Glaeser S.P."/>
        </authorList>
    </citation>
    <scope>NUCLEOTIDE SEQUENCE [LARGE SCALE GENOMIC DNA]</scope>
    <source>
        <strain evidence="1 2">IMT-174</strain>
    </source>
</reference>
<evidence type="ECO:0000313" key="2">
    <source>
        <dbReference type="Proteomes" id="UP000323082"/>
    </source>
</evidence>
<evidence type="ECO:0000313" key="1">
    <source>
        <dbReference type="EMBL" id="KAA2222982.1"/>
    </source>
</evidence>
<comment type="caution">
    <text evidence="1">The sequence shown here is derived from an EMBL/GenBank/DDBJ whole genome shotgun (WGS) entry which is preliminary data.</text>
</comment>
<dbReference type="EMBL" id="VUNZ01000001">
    <property type="protein sequence ID" value="KAA2222982.1"/>
    <property type="molecule type" value="Genomic_DNA"/>
</dbReference>